<evidence type="ECO:0000256" key="2">
    <source>
        <dbReference type="ARBA" id="ARBA00008420"/>
    </source>
</evidence>
<evidence type="ECO:0000256" key="8">
    <source>
        <dbReference type="ARBA" id="ARBA00023064"/>
    </source>
</evidence>
<evidence type="ECO:0000256" key="5">
    <source>
        <dbReference type="ARBA" id="ARBA00022741"/>
    </source>
</evidence>
<dbReference type="GO" id="GO:0046316">
    <property type="term" value="F:gluconokinase activity"/>
    <property type="evidence" value="ECO:0007669"/>
    <property type="project" value="UniProtKB-EC"/>
</dbReference>
<reference evidence="11 12" key="1">
    <citation type="submission" date="2020-06" db="EMBL/GenBank/DDBJ databases">
        <authorList>
            <person name="Grouzdev D.S."/>
        </authorList>
    </citation>
    <scope>NUCLEOTIDE SEQUENCE [LARGE SCALE GENOMIC DNA]</scope>
    <source>
        <strain evidence="11 12">HO-A22</strain>
    </source>
</reference>
<evidence type="ECO:0000313" key="12">
    <source>
        <dbReference type="Proteomes" id="UP000520198"/>
    </source>
</evidence>
<evidence type="ECO:0000256" key="9">
    <source>
        <dbReference type="ARBA" id="ARBA00048090"/>
    </source>
</evidence>
<evidence type="ECO:0000256" key="6">
    <source>
        <dbReference type="ARBA" id="ARBA00022777"/>
    </source>
</evidence>
<dbReference type="NCBIfam" id="TIGR01313">
    <property type="entry name" value="therm_gnt_kin"/>
    <property type="match status" value="1"/>
</dbReference>
<dbReference type="SUPFAM" id="SSF52540">
    <property type="entry name" value="P-loop containing nucleoside triphosphate hydrolases"/>
    <property type="match status" value="1"/>
</dbReference>
<organism evidence="11 12">
    <name type="scientific">Ensifer oleiphilus</name>
    <dbReference type="NCBI Taxonomy" id="2742698"/>
    <lineage>
        <taxon>Bacteria</taxon>
        <taxon>Pseudomonadati</taxon>
        <taxon>Pseudomonadota</taxon>
        <taxon>Alphaproteobacteria</taxon>
        <taxon>Hyphomicrobiales</taxon>
        <taxon>Rhizobiaceae</taxon>
        <taxon>Sinorhizobium/Ensifer group</taxon>
        <taxon>Ensifer</taxon>
    </lineage>
</organism>
<protein>
    <recommendedName>
        <fullName evidence="3 10">Gluconokinase</fullName>
        <ecNumber evidence="3 10">2.7.1.12</ecNumber>
    </recommendedName>
</protein>
<comment type="similarity">
    <text evidence="2 10">Belongs to the gluconokinase GntK/GntV family.</text>
</comment>
<dbReference type="GO" id="GO:0005524">
    <property type="term" value="F:ATP binding"/>
    <property type="evidence" value="ECO:0007669"/>
    <property type="project" value="UniProtKB-KW"/>
</dbReference>
<comment type="caution">
    <text evidence="11">The sequence shown here is derived from an EMBL/GenBank/DDBJ whole genome shotgun (WGS) entry which is preliminary data.</text>
</comment>
<dbReference type="CDD" id="cd02021">
    <property type="entry name" value="GntK"/>
    <property type="match status" value="1"/>
</dbReference>
<accession>A0A7Y6QB41</accession>
<evidence type="ECO:0000256" key="3">
    <source>
        <dbReference type="ARBA" id="ARBA00012054"/>
    </source>
</evidence>
<keyword evidence="4 10" id="KW-0808">Transferase</keyword>
<dbReference type="Proteomes" id="UP000520198">
    <property type="component" value="Unassembled WGS sequence"/>
</dbReference>
<sequence length="195" mass="20442">MASPDTSPLGHAAKFPGSIVVMGVSGSGKTSVGEAVARAFGYAFIEGDALHPPTNIAKMSAGIPLTDEDRWPWLGEIGRKLSASAEPIVVSCSALKRSYRVLLRESAGGDLAFVYLHGSRDVLSGRMQHREGHFMPASLLDTQLATLEEPIAEPRTVVVDVDQSAVDVIKATLAALRGLGLPGKTAPRDAGLGSR</sequence>
<dbReference type="AlphaFoldDB" id="A0A7Y6QB41"/>
<dbReference type="Gene3D" id="3.40.50.300">
    <property type="entry name" value="P-loop containing nucleotide triphosphate hydrolases"/>
    <property type="match status" value="1"/>
</dbReference>
<evidence type="ECO:0000256" key="10">
    <source>
        <dbReference type="RuleBase" id="RU363066"/>
    </source>
</evidence>
<keyword evidence="6 10" id="KW-0418">Kinase</keyword>
<evidence type="ECO:0000256" key="1">
    <source>
        <dbReference type="ARBA" id="ARBA00004761"/>
    </source>
</evidence>
<evidence type="ECO:0000256" key="4">
    <source>
        <dbReference type="ARBA" id="ARBA00022679"/>
    </source>
</evidence>
<name>A0A7Y6QB41_9HYPH</name>
<evidence type="ECO:0000256" key="7">
    <source>
        <dbReference type="ARBA" id="ARBA00022840"/>
    </source>
</evidence>
<keyword evidence="8" id="KW-0311">Gluconate utilization</keyword>
<dbReference type="InterPro" id="IPR006001">
    <property type="entry name" value="Therm_gnt_kin"/>
</dbReference>
<proteinExistence type="inferred from homology"/>
<dbReference type="GO" id="GO:0019521">
    <property type="term" value="P:D-gluconate metabolic process"/>
    <property type="evidence" value="ECO:0007669"/>
    <property type="project" value="UniProtKB-KW"/>
</dbReference>
<dbReference type="Pfam" id="PF13671">
    <property type="entry name" value="AAA_33"/>
    <property type="match status" value="1"/>
</dbReference>
<dbReference type="InterPro" id="IPR027417">
    <property type="entry name" value="P-loop_NTPase"/>
</dbReference>
<gene>
    <name evidence="11" type="ORF">HT585_24845</name>
</gene>
<dbReference type="GO" id="GO:0005737">
    <property type="term" value="C:cytoplasm"/>
    <property type="evidence" value="ECO:0007669"/>
    <property type="project" value="TreeGrafter"/>
</dbReference>
<dbReference type="RefSeq" id="WP_176355481.1">
    <property type="nucleotide sequence ID" value="NZ_JABWDU010000008.1"/>
</dbReference>
<comment type="pathway">
    <text evidence="1">Carbohydrate acid metabolism.</text>
</comment>
<dbReference type="PANTHER" id="PTHR43442">
    <property type="entry name" value="GLUCONOKINASE-RELATED"/>
    <property type="match status" value="1"/>
</dbReference>
<comment type="catalytic activity">
    <reaction evidence="9 10">
        <text>D-gluconate + ATP = 6-phospho-D-gluconate + ADP + H(+)</text>
        <dbReference type="Rhea" id="RHEA:19433"/>
        <dbReference type="ChEBI" id="CHEBI:15378"/>
        <dbReference type="ChEBI" id="CHEBI:18391"/>
        <dbReference type="ChEBI" id="CHEBI:30616"/>
        <dbReference type="ChEBI" id="CHEBI:58759"/>
        <dbReference type="ChEBI" id="CHEBI:456216"/>
        <dbReference type="EC" id="2.7.1.12"/>
    </reaction>
</comment>
<dbReference type="FunFam" id="3.40.50.300:FF:000522">
    <property type="entry name" value="Gluconokinase"/>
    <property type="match status" value="1"/>
</dbReference>
<dbReference type="EMBL" id="JABWDU010000008">
    <property type="protein sequence ID" value="NVD42100.1"/>
    <property type="molecule type" value="Genomic_DNA"/>
</dbReference>
<keyword evidence="5 10" id="KW-0547">Nucleotide-binding</keyword>
<keyword evidence="12" id="KW-1185">Reference proteome</keyword>
<evidence type="ECO:0000313" key="11">
    <source>
        <dbReference type="EMBL" id="NVD42100.1"/>
    </source>
</evidence>
<dbReference type="EC" id="2.7.1.12" evidence="3 10"/>
<keyword evidence="7 10" id="KW-0067">ATP-binding</keyword>
<dbReference type="PANTHER" id="PTHR43442:SF3">
    <property type="entry name" value="GLUCONOKINASE-RELATED"/>
    <property type="match status" value="1"/>
</dbReference>